<evidence type="ECO:0000256" key="1">
    <source>
        <dbReference type="SAM" id="Phobius"/>
    </source>
</evidence>
<proteinExistence type="predicted"/>
<sequence>MKLNMFNPEKSFLHLRIVWLAIFCLLMITGIVSLTIIYYTPLVWDLSSNGFNSFISVFRFPLGILTLIIPIVALLAANHRSEQGNRMSY</sequence>
<feature type="transmembrane region" description="Helical" evidence="1">
    <location>
        <begin position="58"/>
        <end position="77"/>
    </location>
</feature>
<dbReference type="AlphaFoldDB" id="A0A330LNS4"/>
<dbReference type="OrthoDB" id="6402688at2"/>
<evidence type="ECO:0000313" key="2">
    <source>
        <dbReference type="EMBL" id="SQD77856.1"/>
    </source>
</evidence>
<feature type="transmembrane region" description="Helical" evidence="1">
    <location>
        <begin position="12"/>
        <end position="38"/>
    </location>
</feature>
<keyword evidence="1" id="KW-0472">Membrane</keyword>
<keyword evidence="1" id="KW-1133">Transmembrane helix</keyword>
<reference evidence="3" key="1">
    <citation type="submission" date="2018-05" db="EMBL/GenBank/DDBJ databases">
        <authorList>
            <person name="Cea G.-C."/>
            <person name="William W."/>
        </authorList>
    </citation>
    <scope>NUCLEOTIDE SEQUENCE [LARGE SCALE GENOMIC DNA]</scope>
    <source>
        <strain evidence="3">DB21MT 5</strain>
    </source>
</reference>
<dbReference type="RefSeq" id="WP_112713672.1">
    <property type="nucleotide sequence ID" value="NZ_LS483250.1"/>
</dbReference>
<gene>
    <name evidence="2" type="ORF">MORIYA_1378</name>
</gene>
<name>A0A330LNS4_9GAMM</name>
<keyword evidence="1" id="KW-0812">Transmembrane</keyword>
<protein>
    <submittedName>
        <fullName evidence="2">Uncharacterized protein</fullName>
    </submittedName>
</protein>
<dbReference type="Proteomes" id="UP000250163">
    <property type="component" value="Chromosome MORIYA"/>
</dbReference>
<accession>A0A330LNS4</accession>
<keyword evidence="3" id="KW-1185">Reference proteome</keyword>
<dbReference type="KEGG" id="mya:MORIYA_1378"/>
<evidence type="ECO:0000313" key="3">
    <source>
        <dbReference type="Proteomes" id="UP000250163"/>
    </source>
</evidence>
<organism evidence="2 3">
    <name type="scientific">Moritella yayanosii</name>
    <dbReference type="NCBI Taxonomy" id="69539"/>
    <lineage>
        <taxon>Bacteria</taxon>
        <taxon>Pseudomonadati</taxon>
        <taxon>Pseudomonadota</taxon>
        <taxon>Gammaproteobacteria</taxon>
        <taxon>Alteromonadales</taxon>
        <taxon>Moritellaceae</taxon>
        <taxon>Moritella</taxon>
    </lineage>
</organism>
<dbReference type="EMBL" id="LS483250">
    <property type="protein sequence ID" value="SQD77856.1"/>
    <property type="molecule type" value="Genomic_DNA"/>
</dbReference>